<dbReference type="eggNOG" id="COG1711">
    <property type="taxonomic scope" value="Bacteria"/>
</dbReference>
<gene>
    <name evidence="3" type="ORF">D187_010406</name>
</gene>
<dbReference type="Pfam" id="PF11219">
    <property type="entry name" value="DUF3014"/>
    <property type="match status" value="1"/>
</dbReference>
<dbReference type="Proteomes" id="UP000011682">
    <property type="component" value="Unassembled WGS sequence"/>
</dbReference>
<dbReference type="RefSeq" id="WP_002626626.1">
    <property type="nucleotide sequence ID" value="NZ_ANAH02000009.1"/>
</dbReference>
<evidence type="ECO:0000256" key="1">
    <source>
        <dbReference type="SAM" id="MobiDB-lite"/>
    </source>
</evidence>
<feature type="compositionally biased region" description="Pro residues" evidence="1">
    <location>
        <begin position="1"/>
        <end position="16"/>
    </location>
</feature>
<name>S9PH93_CYSF2</name>
<organism evidence="3 4">
    <name type="scientific">Cystobacter fuscus (strain ATCC 25194 / DSM 2262 / NBRC 100088 / M29)</name>
    <dbReference type="NCBI Taxonomy" id="1242864"/>
    <lineage>
        <taxon>Bacteria</taxon>
        <taxon>Pseudomonadati</taxon>
        <taxon>Myxococcota</taxon>
        <taxon>Myxococcia</taxon>
        <taxon>Myxococcales</taxon>
        <taxon>Cystobacterineae</taxon>
        <taxon>Archangiaceae</taxon>
        <taxon>Cystobacter</taxon>
    </lineage>
</organism>
<feature type="region of interest" description="Disordered" evidence="1">
    <location>
        <begin position="54"/>
        <end position="82"/>
    </location>
</feature>
<accession>S9PH93</accession>
<comment type="caution">
    <text evidence="3">The sequence shown here is derived from an EMBL/GenBank/DDBJ whole genome shotgun (WGS) entry which is preliminary data.</text>
</comment>
<protein>
    <recommendedName>
        <fullName evidence="5">DUF3014 domain-containing protein</fullName>
    </recommendedName>
</protein>
<reference evidence="3" key="1">
    <citation type="submission" date="2013-05" db="EMBL/GenBank/DDBJ databases">
        <title>Genome assembly of Cystobacter fuscus DSM 2262.</title>
        <authorList>
            <person name="Sharma G."/>
            <person name="Khatri I."/>
            <person name="Kaur C."/>
            <person name="Mayilraj S."/>
            <person name="Subramanian S."/>
        </authorList>
    </citation>
    <scope>NUCLEOTIDE SEQUENCE [LARGE SCALE GENOMIC DNA]</scope>
    <source>
        <strain evidence="3">DSM 2262</strain>
    </source>
</reference>
<evidence type="ECO:0000313" key="4">
    <source>
        <dbReference type="Proteomes" id="UP000011682"/>
    </source>
</evidence>
<proteinExistence type="predicted"/>
<evidence type="ECO:0000256" key="2">
    <source>
        <dbReference type="SAM" id="Phobius"/>
    </source>
</evidence>
<dbReference type="OrthoDB" id="5502479at2"/>
<dbReference type="AlphaFoldDB" id="S9PH93"/>
<keyword evidence="2" id="KW-1133">Transmembrane helix</keyword>
<dbReference type="InterPro" id="IPR021382">
    <property type="entry name" value="DUF3014"/>
</dbReference>
<keyword evidence="4" id="KW-1185">Reference proteome</keyword>
<evidence type="ECO:0000313" key="3">
    <source>
        <dbReference type="EMBL" id="EPX61787.1"/>
    </source>
</evidence>
<feature type="transmembrane region" description="Helical" evidence="2">
    <location>
        <begin position="28"/>
        <end position="47"/>
    </location>
</feature>
<sequence>MSDPMPPPSSFGPPPGASRKPPSSRAPLIVVLLGVVVALAIVGYSWWKGRQTPVATPEPAPPVATAPDASIDDVPPPLPPLAESDARVRELVGLLSPLPELQKWLSSTEDLVRRFSSAVSNIAEGQSPRSSLSFMAPVGDFQVTRREHRLFIVPESFARYDGVTRVFTSLDTSTSAITYKALRPLIQGSYLEISRPGQRFDQTLSNAIQRMLDTPVPEGDVEVVDAPGGVNFNYASEQLEGLSAAQKHLVRMGPTNARAIQAKLRELRDALALPPPEASPSP</sequence>
<dbReference type="EMBL" id="ANAH02000009">
    <property type="protein sequence ID" value="EPX61787.1"/>
    <property type="molecule type" value="Genomic_DNA"/>
</dbReference>
<keyword evidence="2" id="KW-0812">Transmembrane</keyword>
<feature type="region of interest" description="Disordered" evidence="1">
    <location>
        <begin position="1"/>
        <end position="23"/>
    </location>
</feature>
<keyword evidence="2" id="KW-0472">Membrane</keyword>
<evidence type="ECO:0008006" key="5">
    <source>
        <dbReference type="Google" id="ProtNLM"/>
    </source>
</evidence>